<evidence type="ECO:0000313" key="2">
    <source>
        <dbReference type="EMBL" id="NVI48107.1"/>
    </source>
</evidence>
<gene>
    <name evidence="2" type="ORF">HAP48_035235</name>
</gene>
<sequence length="216" mass="24593">MTNATWAAVHRRQAADLRQKGGKENADQATLLEAEAAFEERQGDPPRDPSWTEQDRGVQLFFCHACDSAIESEPVFFQDIEAKANQLRELAEGLRRQASISRSFKQEKKARQLEELAMDHEDEADILLPQANQSKFAPQADDPWVIRRDRGDAEIRTYVALLSTTTSMIFKDSLFGVLAIVANVVHERNDVTRAMVREWLRDPRDRKELAATKRSS</sequence>
<accession>A0A973W6A7</accession>
<dbReference type="RefSeq" id="WP_166214544.1">
    <property type="nucleotide sequence ID" value="NZ_CP088285.1"/>
</dbReference>
<organism evidence="2">
    <name type="scientific">Bradyrhizobium septentrionale</name>
    <dbReference type="NCBI Taxonomy" id="1404411"/>
    <lineage>
        <taxon>Bacteria</taxon>
        <taxon>Pseudomonadati</taxon>
        <taxon>Pseudomonadota</taxon>
        <taxon>Alphaproteobacteria</taxon>
        <taxon>Hyphomicrobiales</taxon>
        <taxon>Nitrobacteraceae</taxon>
        <taxon>Bradyrhizobium</taxon>
    </lineage>
</organism>
<evidence type="ECO:0000256" key="1">
    <source>
        <dbReference type="SAM" id="MobiDB-lite"/>
    </source>
</evidence>
<proteinExistence type="predicted"/>
<protein>
    <submittedName>
        <fullName evidence="2">Uncharacterized protein</fullName>
    </submittedName>
</protein>
<reference evidence="2" key="1">
    <citation type="submission" date="2020-06" db="EMBL/GenBank/DDBJ databases">
        <title>Whole Genome Sequence of Bradyrhizobium sp. Strain 1S1.</title>
        <authorList>
            <person name="Bromfield E.S.P."/>
            <person name="Cloutier S."/>
        </authorList>
    </citation>
    <scope>NUCLEOTIDE SEQUENCE [LARGE SCALE GENOMIC DNA]</scope>
    <source>
        <strain evidence="2">1S1</strain>
    </source>
</reference>
<dbReference type="AlphaFoldDB" id="A0A973W6A7"/>
<feature type="region of interest" description="Disordered" evidence="1">
    <location>
        <begin position="1"/>
        <end position="26"/>
    </location>
</feature>
<feature type="compositionally biased region" description="Basic and acidic residues" evidence="1">
    <location>
        <begin position="13"/>
        <end position="26"/>
    </location>
</feature>
<dbReference type="EMBL" id="JAAOLE020000001">
    <property type="protein sequence ID" value="NVI48107.1"/>
    <property type="molecule type" value="Genomic_DNA"/>
</dbReference>
<name>A0A973W6A7_9BRAD</name>
<comment type="caution">
    <text evidence="2">The sequence shown here is derived from an EMBL/GenBank/DDBJ whole genome shotgun (WGS) entry which is preliminary data.</text>
</comment>